<comment type="caution">
    <text evidence="2">The sequence shown here is derived from an EMBL/GenBank/DDBJ whole genome shotgun (WGS) entry which is preliminary data.</text>
</comment>
<evidence type="ECO:0000313" key="2">
    <source>
        <dbReference type="EMBL" id="MBU3077362.1"/>
    </source>
</evidence>
<organism evidence="2 3">
    <name type="scientific">Sphingomonas quercus</name>
    <dbReference type="NCBI Taxonomy" id="2842451"/>
    <lineage>
        <taxon>Bacteria</taxon>
        <taxon>Pseudomonadati</taxon>
        <taxon>Pseudomonadota</taxon>
        <taxon>Alphaproteobacteria</taxon>
        <taxon>Sphingomonadales</taxon>
        <taxon>Sphingomonadaceae</taxon>
        <taxon>Sphingomonas</taxon>
    </lineage>
</organism>
<protein>
    <recommendedName>
        <fullName evidence="4">Cytochrome c</fullName>
    </recommendedName>
</protein>
<name>A0ABS6BIE4_9SPHN</name>
<accession>A0ABS6BIE4</accession>
<dbReference type="EMBL" id="JAHKRT010000002">
    <property type="protein sequence ID" value="MBU3077362.1"/>
    <property type="molecule type" value="Genomic_DNA"/>
</dbReference>
<proteinExistence type="predicted"/>
<feature type="signal peptide" evidence="1">
    <location>
        <begin position="1"/>
        <end position="21"/>
    </location>
</feature>
<reference evidence="2 3" key="1">
    <citation type="submission" date="2021-06" db="EMBL/GenBank/DDBJ databases">
        <title>Sphingomonas sp. XMGL2, whole genome shotgun sequencing project.</title>
        <authorList>
            <person name="Zhao G."/>
            <person name="Shen L."/>
        </authorList>
    </citation>
    <scope>NUCLEOTIDE SEQUENCE [LARGE SCALE GENOMIC DNA]</scope>
    <source>
        <strain evidence="2 3">XMGL2</strain>
    </source>
</reference>
<dbReference type="PROSITE" id="PS51318">
    <property type="entry name" value="TAT"/>
    <property type="match status" value="1"/>
</dbReference>
<feature type="chain" id="PRO_5047212690" description="Cytochrome c" evidence="1">
    <location>
        <begin position="22"/>
        <end position="102"/>
    </location>
</feature>
<evidence type="ECO:0000313" key="3">
    <source>
        <dbReference type="Proteomes" id="UP000776276"/>
    </source>
</evidence>
<gene>
    <name evidence="2" type="ORF">KOF26_05725</name>
</gene>
<dbReference type="Proteomes" id="UP000776276">
    <property type="component" value="Unassembled WGS sequence"/>
</dbReference>
<sequence>MNSRIALLGAAAILAMSLAMAGSAQPAASTAPAPDDAPAKALMTETCTHCHDLDVITSQPRKHAEWPGILDRMKANGAIIPDEDYKVLLDYLGRAYSTDKPQ</sequence>
<keyword evidence="3" id="KW-1185">Reference proteome</keyword>
<dbReference type="RefSeq" id="WP_216321449.1">
    <property type="nucleotide sequence ID" value="NZ_JAHKRT010000002.1"/>
</dbReference>
<evidence type="ECO:0008006" key="4">
    <source>
        <dbReference type="Google" id="ProtNLM"/>
    </source>
</evidence>
<dbReference type="InterPro" id="IPR006311">
    <property type="entry name" value="TAT_signal"/>
</dbReference>
<evidence type="ECO:0000256" key="1">
    <source>
        <dbReference type="SAM" id="SignalP"/>
    </source>
</evidence>
<keyword evidence="1" id="KW-0732">Signal</keyword>